<keyword evidence="4" id="KW-0233">DNA recombination</keyword>
<dbReference type="InterPro" id="IPR010998">
    <property type="entry name" value="Integrase_recombinase_N"/>
</dbReference>
<accession>A0A1M4WBI9</accession>
<feature type="domain" description="Core-binding (CB)" evidence="7">
    <location>
        <begin position="94"/>
        <end position="189"/>
    </location>
</feature>
<name>A0A1M4WBI9_9FLAO</name>
<evidence type="ECO:0000259" key="7">
    <source>
        <dbReference type="PROSITE" id="PS51900"/>
    </source>
</evidence>
<dbReference type="CDD" id="cd01185">
    <property type="entry name" value="INTN1_C_like"/>
    <property type="match status" value="1"/>
</dbReference>
<dbReference type="Proteomes" id="UP000184147">
    <property type="component" value="Unassembled WGS sequence"/>
</dbReference>
<dbReference type="Pfam" id="PF17293">
    <property type="entry name" value="Arm-DNA-bind_5"/>
    <property type="match status" value="1"/>
</dbReference>
<dbReference type="Gene3D" id="1.10.150.130">
    <property type="match status" value="1"/>
</dbReference>
<dbReference type="GO" id="GO:0006310">
    <property type="term" value="P:DNA recombination"/>
    <property type="evidence" value="ECO:0007669"/>
    <property type="project" value="UniProtKB-KW"/>
</dbReference>
<dbReference type="GO" id="GO:0015074">
    <property type="term" value="P:DNA integration"/>
    <property type="evidence" value="ECO:0007669"/>
    <property type="project" value="UniProtKB-KW"/>
</dbReference>
<evidence type="ECO:0000259" key="6">
    <source>
        <dbReference type="PROSITE" id="PS51898"/>
    </source>
</evidence>
<comment type="similarity">
    <text evidence="1">Belongs to the 'phage' integrase family.</text>
</comment>
<dbReference type="GO" id="GO:0003677">
    <property type="term" value="F:DNA binding"/>
    <property type="evidence" value="ECO:0007669"/>
    <property type="project" value="UniProtKB-UniRule"/>
</dbReference>
<dbReference type="PANTHER" id="PTHR30349:SF64">
    <property type="entry name" value="PROPHAGE INTEGRASE INTD-RELATED"/>
    <property type="match status" value="1"/>
</dbReference>
<organism evidence="8 9">
    <name type="scientific">Flavobacterium fontis</name>
    <dbReference type="NCBI Taxonomy" id="1124188"/>
    <lineage>
        <taxon>Bacteria</taxon>
        <taxon>Pseudomonadati</taxon>
        <taxon>Bacteroidota</taxon>
        <taxon>Flavobacteriia</taxon>
        <taxon>Flavobacteriales</taxon>
        <taxon>Flavobacteriaceae</taxon>
        <taxon>Flavobacterium</taxon>
    </lineage>
</organism>
<feature type="domain" description="Tyr recombinase" evidence="6">
    <location>
        <begin position="209"/>
        <end position="383"/>
    </location>
</feature>
<evidence type="ECO:0000256" key="5">
    <source>
        <dbReference type="PROSITE-ProRule" id="PRU01248"/>
    </source>
</evidence>
<keyword evidence="2" id="KW-0229">DNA integration</keyword>
<dbReference type="InterPro" id="IPR011010">
    <property type="entry name" value="DNA_brk_join_enz"/>
</dbReference>
<sequence>MFYRLNKNGKCVIKCRLRYNDEKIEFSTGIFIIPESWNRKNQNVHPPNQENDFINSELSLIKNKLNQAFLLLKVQEKSFTLEDVILIFKGETPKKEKGLISYFESYLEKKKKLIDIEIKDSTWKKFNYVLNDVKSFIEWKFQKKDIELNKVDKFFLDDFEYFLKTEKRQSQVTINKVIQRLKGIFKLAYDEKFIDSLMFQGHKAKRVNKTIVYLSHEELNKIESHIFHQERLEKIRDLFIFCCYTGLPYNEMANLKKENISVSFDNNLWIKIKREKTQGNLSIPMLPKAIEIMEKYQNENSELVFNLISNQKFNSYLKEIAFIIGINKNLTHHVARKTFASTILLYNDVSIEVVSKLLGHSKISITQEYYAEVADKKISSVINELSKKL</sequence>
<dbReference type="InterPro" id="IPR035386">
    <property type="entry name" value="Arm-DNA-bind_5"/>
</dbReference>
<evidence type="ECO:0000256" key="1">
    <source>
        <dbReference type="ARBA" id="ARBA00008857"/>
    </source>
</evidence>
<evidence type="ECO:0000256" key="3">
    <source>
        <dbReference type="ARBA" id="ARBA00023125"/>
    </source>
</evidence>
<dbReference type="Pfam" id="PF00589">
    <property type="entry name" value="Phage_integrase"/>
    <property type="match status" value="1"/>
</dbReference>
<dbReference type="Gene3D" id="1.10.443.10">
    <property type="entry name" value="Intergrase catalytic core"/>
    <property type="match status" value="1"/>
</dbReference>
<dbReference type="InterPro" id="IPR025269">
    <property type="entry name" value="SAM-like_dom"/>
</dbReference>
<dbReference type="InterPro" id="IPR013762">
    <property type="entry name" value="Integrase-like_cat_sf"/>
</dbReference>
<dbReference type="STRING" id="1124188.SAMN05444377_101242"/>
<gene>
    <name evidence="8" type="ORF">SAMN05444377_101242</name>
</gene>
<dbReference type="SUPFAM" id="SSF56349">
    <property type="entry name" value="DNA breaking-rejoining enzymes"/>
    <property type="match status" value="1"/>
</dbReference>
<evidence type="ECO:0000256" key="4">
    <source>
        <dbReference type="ARBA" id="ARBA00023172"/>
    </source>
</evidence>
<dbReference type="PROSITE" id="PS51898">
    <property type="entry name" value="TYR_RECOMBINASE"/>
    <property type="match status" value="1"/>
</dbReference>
<protein>
    <submittedName>
        <fullName evidence="8">Site-specific recombinase XerD</fullName>
    </submittedName>
</protein>
<evidence type="ECO:0000313" key="9">
    <source>
        <dbReference type="Proteomes" id="UP000184147"/>
    </source>
</evidence>
<dbReference type="Pfam" id="PF13102">
    <property type="entry name" value="Phage_int_SAM_5"/>
    <property type="match status" value="1"/>
</dbReference>
<evidence type="ECO:0000256" key="2">
    <source>
        <dbReference type="ARBA" id="ARBA00022908"/>
    </source>
</evidence>
<keyword evidence="9" id="KW-1185">Reference proteome</keyword>
<dbReference type="InterPro" id="IPR044068">
    <property type="entry name" value="CB"/>
</dbReference>
<dbReference type="EMBL" id="FQVQ01000001">
    <property type="protein sequence ID" value="SHE78604.1"/>
    <property type="molecule type" value="Genomic_DNA"/>
</dbReference>
<reference evidence="8 9" key="1">
    <citation type="submission" date="2016-11" db="EMBL/GenBank/DDBJ databases">
        <authorList>
            <person name="Jaros S."/>
            <person name="Januszkiewicz K."/>
            <person name="Wedrychowicz H."/>
        </authorList>
    </citation>
    <scope>NUCLEOTIDE SEQUENCE [LARGE SCALE GENOMIC DNA]</scope>
    <source>
        <strain evidence="8 9">DSM 25660</strain>
    </source>
</reference>
<dbReference type="PROSITE" id="PS51900">
    <property type="entry name" value="CB"/>
    <property type="match status" value="1"/>
</dbReference>
<keyword evidence="3 5" id="KW-0238">DNA-binding</keyword>
<dbReference type="InterPro" id="IPR050090">
    <property type="entry name" value="Tyrosine_recombinase_XerCD"/>
</dbReference>
<dbReference type="PANTHER" id="PTHR30349">
    <property type="entry name" value="PHAGE INTEGRASE-RELATED"/>
    <property type="match status" value="1"/>
</dbReference>
<dbReference type="AlphaFoldDB" id="A0A1M4WBI9"/>
<dbReference type="InterPro" id="IPR002104">
    <property type="entry name" value="Integrase_catalytic"/>
</dbReference>
<proteinExistence type="inferred from homology"/>
<evidence type="ECO:0000313" key="8">
    <source>
        <dbReference type="EMBL" id="SHE78604.1"/>
    </source>
</evidence>